<feature type="transmembrane region" description="Helical" evidence="1">
    <location>
        <begin position="33"/>
        <end position="60"/>
    </location>
</feature>
<dbReference type="Pfam" id="PF07441">
    <property type="entry name" value="BofA"/>
    <property type="match status" value="1"/>
</dbReference>
<dbReference type="NCBIfam" id="TIGR02862">
    <property type="entry name" value="spore_BofA"/>
    <property type="match status" value="1"/>
</dbReference>
<reference evidence="2" key="1">
    <citation type="journal article" date="2014" name="Genome Announc.">
        <title>Draft Genome Sequences of Three Alkaliphilic Bacillus Strains, Bacillus wakoensis JCM 9140T, Bacillus akibai JCM 9157T, and Bacillus hemicellulosilyticus JCM 9152T.</title>
        <authorList>
            <person name="Yuki M."/>
            <person name="Oshima K."/>
            <person name="Suda W."/>
            <person name="Oshida Y."/>
            <person name="Kitamura K."/>
            <person name="Iida T."/>
            <person name="Hattori M."/>
            <person name="Ohkuma M."/>
        </authorList>
    </citation>
    <scope>NUCLEOTIDE SEQUENCE [LARGE SCALE GENOMIC DNA]</scope>
    <source>
        <strain evidence="2">JCM 9152</strain>
    </source>
</reference>
<keyword evidence="1" id="KW-0812">Transmembrane</keyword>
<feature type="transmembrane region" description="Helical" evidence="1">
    <location>
        <begin position="6"/>
        <end position="24"/>
    </location>
</feature>
<dbReference type="RefSeq" id="WP_035347235.1">
    <property type="nucleotide sequence ID" value="NZ_BAUU01000049.1"/>
</dbReference>
<comment type="caution">
    <text evidence="2">The sequence shown here is derived from an EMBL/GenBank/DDBJ whole genome shotgun (WGS) entry which is preliminary data.</text>
</comment>
<evidence type="ECO:0000256" key="1">
    <source>
        <dbReference type="SAM" id="Phobius"/>
    </source>
</evidence>
<sequence length="87" mass="9045">MEPILVILLLVGLVFILLLVGAPVKPLRFAGGFIVKCLIGVLMLFFVNVLGATIGLYVPINGVTTIVSGLLGVPGIALLIGIAVFFI</sequence>
<dbReference type="InterPro" id="IPR010001">
    <property type="entry name" value="BofA"/>
</dbReference>
<dbReference type="EMBL" id="BAUU01000049">
    <property type="protein sequence ID" value="GAE32749.1"/>
    <property type="molecule type" value="Genomic_DNA"/>
</dbReference>
<keyword evidence="1" id="KW-0472">Membrane</keyword>
<gene>
    <name evidence="2" type="ORF">JCM9152_4311</name>
</gene>
<proteinExistence type="predicted"/>
<evidence type="ECO:0000313" key="2">
    <source>
        <dbReference type="EMBL" id="GAE32749.1"/>
    </source>
</evidence>
<protein>
    <submittedName>
        <fullName evidence="2">Inhibitor of pro-sigmaK processing BofA</fullName>
    </submittedName>
</protein>
<evidence type="ECO:0000313" key="3">
    <source>
        <dbReference type="Proteomes" id="UP000018895"/>
    </source>
</evidence>
<accession>W4QN20</accession>
<dbReference type="STRING" id="1236971.JCM9152_4311"/>
<keyword evidence="1" id="KW-1133">Transmembrane helix</keyword>
<name>W4QN20_9BACI</name>
<feature type="transmembrane region" description="Helical" evidence="1">
    <location>
        <begin position="66"/>
        <end position="86"/>
    </location>
</feature>
<organism evidence="2 3">
    <name type="scientific">Halalkalibacter hemicellulosilyticusJCM 9152</name>
    <dbReference type="NCBI Taxonomy" id="1236971"/>
    <lineage>
        <taxon>Bacteria</taxon>
        <taxon>Bacillati</taxon>
        <taxon>Bacillota</taxon>
        <taxon>Bacilli</taxon>
        <taxon>Bacillales</taxon>
        <taxon>Bacillaceae</taxon>
        <taxon>Halalkalibacter</taxon>
    </lineage>
</organism>
<dbReference type="OrthoDB" id="2692225at2"/>
<dbReference type="Proteomes" id="UP000018895">
    <property type="component" value="Unassembled WGS sequence"/>
</dbReference>
<dbReference type="AlphaFoldDB" id="W4QN20"/>
<keyword evidence="3" id="KW-1185">Reference proteome</keyword>